<organism evidence="1 2">
    <name type="scientific">Posidoniimonas corsicana</name>
    <dbReference type="NCBI Taxonomy" id="1938618"/>
    <lineage>
        <taxon>Bacteria</taxon>
        <taxon>Pseudomonadati</taxon>
        <taxon>Planctomycetota</taxon>
        <taxon>Planctomycetia</taxon>
        <taxon>Pirellulales</taxon>
        <taxon>Lacipirellulaceae</taxon>
        <taxon>Posidoniimonas</taxon>
    </lineage>
</organism>
<sequence length="228" mass="26021">MVNKFENVEYCVKQAAFYFDEMAKEKEDYDRVSYMFSAFAYGGRCIYFAVKHAGKAIPSFDTWFGALDAKLNSSGLDKFFVDARNTVTHEGHSPVLYGSTAGDIDGFVEHFFQVGHPNLPNPPEDGVLASSKDWLVELLSMVWECYTLAGPEIDPLQYATYADFCKLGYSLDKYCEEAGWPNLCDREAEVSNENRFDCVRDFLRGLDSERMVDAVFQRFLNKPRPYLT</sequence>
<comment type="caution">
    <text evidence="1">The sequence shown here is derived from an EMBL/GenBank/DDBJ whole genome shotgun (WGS) entry which is preliminary data.</text>
</comment>
<gene>
    <name evidence="1" type="ORF">KOR34_44810</name>
</gene>
<evidence type="ECO:0000313" key="2">
    <source>
        <dbReference type="Proteomes" id="UP000316714"/>
    </source>
</evidence>
<dbReference type="OrthoDB" id="7066515at2"/>
<keyword evidence="2" id="KW-1185">Reference proteome</keyword>
<dbReference type="RefSeq" id="WP_146568298.1">
    <property type="nucleotide sequence ID" value="NZ_SIHJ01000004.1"/>
</dbReference>
<name>A0A5C5V039_9BACT</name>
<protein>
    <submittedName>
        <fullName evidence="1">Uncharacterized protein</fullName>
    </submittedName>
</protein>
<dbReference type="AlphaFoldDB" id="A0A5C5V039"/>
<accession>A0A5C5V039</accession>
<proteinExistence type="predicted"/>
<reference evidence="1 2" key="1">
    <citation type="submission" date="2019-02" db="EMBL/GenBank/DDBJ databases">
        <title>Deep-cultivation of Planctomycetes and their phenomic and genomic characterization uncovers novel biology.</title>
        <authorList>
            <person name="Wiegand S."/>
            <person name="Jogler M."/>
            <person name="Boedeker C."/>
            <person name="Pinto D."/>
            <person name="Vollmers J."/>
            <person name="Rivas-Marin E."/>
            <person name="Kohn T."/>
            <person name="Peeters S.H."/>
            <person name="Heuer A."/>
            <person name="Rast P."/>
            <person name="Oberbeckmann S."/>
            <person name="Bunk B."/>
            <person name="Jeske O."/>
            <person name="Meyerdierks A."/>
            <person name="Storesund J.E."/>
            <person name="Kallscheuer N."/>
            <person name="Luecker S."/>
            <person name="Lage O.M."/>
            <person name="Pohl T."/>
            <person name="Merkel B.J."/>
            <person name="Hornburger P."/>
            <person name="Mueller R.-W."/>
            <person name="Bruemmer F."/>
            <person name="Labrenz M."/>
            <person name="Spormann A.M."/>
            <person name="Op Den Camp H."/>
            <person name="Overmann J."/>
            <person name="Amann R."/>
            <person name="Jetten M.S.M."/>
            <person name="Mascher T."/>
            <person name="Medema M.H."/>
            <person name="Devos D.P."/>
            <person name="Kaster A.-K."/>
            <person name="Ovreas L."/>
            <person name="Rohde M."/>
            <person name="Galperin M.Y."/>
            <person name="Jogler C."/>
        </authorList>
    </citation>
    <scope>NUCLEOTIDE SEQUENCE [LARGE SCALE GENOMIC DNA]</scope>
    <source>
        <strain evidence="1 2">KOR34</strain>
    </source>
</reference>
<dbReference type="Proteomes" id="UP000316714">
    <property type="component" value="Unassembled WGS sequence"/>
</dbReference>
<evidence type="ECO:0000313" key="1">
    <source>
        <dbReference type="EMBL" id="TWT31107.1"/>
    </source>
</evidence>
<dbReference type="EMBL" id="SIHJ01000004">
    <property type="protein sequence ID" value="TWT31107.1"/>
    <property type="molecule type" value="Genomic_DNA"/>
</dbReference>